<comment type="caution">
    <text evidence="1">The sequence shown here is derived from an EMBL/GenBank/DDBJ whole genome shotgun (WGS) entry which is preliminary data.</text>
</comment>
<reference evidence="1 2" key="1">
    <citation type="submission" date="2021-01" db="EMBL/GenBank/DDBJ databases">
        <title>Whole genome shotgun sequence of Catellatospora bangladeshensis NBRC 107357.</title>
        <authorList>
            <person name="Komaki H."/>
            <person name="Tamura T."/>
        </authorList>
    </citation>
    <scope>NUCLEOTIDE SEQUENCE [LARGE SCALE GENOMIC DNA]</scope>
    <source>
        <strain evidence="1 2">NBRC 107357</strain>
    </source>
</reference>
<name>A0A8J3NMD4_9ACTN</name>
<dbReference type="Proteomes" id="UP000601223">
    <property type="component" value="Unassembled WGS sequence"/>
</dbReference>
<dbReference type="EMBL" id="BONF01000042">
    <property type="protein sequence ID" value="GIF84943.1"/>
    <property type="molecule type" value="Genomic_DNA"/>
</dbReference>
<accession>A0A8J3NMD4</accession>
<keyword evidence="2" id="KW-1185">Reference proteome</keyword>
<gene>
    <name evidence="1" type="ORF">Cba03nite_62920</name>
</gene>
<sequence>MSDEVAEPQIRVLLDVTALTAYARLTGMGVAELIATIEEEGGAGLVGIPAACFMTAYWQLDADEQERLAAMVTRPDAVTVLLPLLGTDALEAAQIGDVMGHAVIAARRTGAYLATYDADEAGRHLPDSGVLEVEDKLSTTRL</sequence>
<evidence type="ECO:0000313" key="1">
    <source>
        <dbReference type="EMBL" id="GIF84943.1"/>
    </source>
</evidence>
<protein>
    <submittedName>
        <fullName evidence="1">Uncharacterized protein</fullName>
    </submittedName>
</protein>
<proteinExistence type="predicted"/>
<dbReference type="RefSeq" id="WP_203754013.1">
    <property type="nucleotide sequence ID" value="NZ_BONF01000042.1"/>
</dbReference>
<dbReference type="AlphaFoldDB" id="A0A8J3NMD4"/>
<organism evidence="1 2">
    <name type="scientific">Catellatospora bangladeshensis</name>
    <dbReference type="NCBI Taxonomy" id="310355"/>
    <lineage>
        <taxon>Bacteria</taxon>
        <taxon>Bacillati</taxon>
        <taxon>Actinomycetota</taxon>
        <taxon>Actinomycetes</taxon>
        <taxon>Micromonosporales</taxon>
        <taxon>Micromonosporaceae</taxon>
        <taxon>Catellatospora</taxon>
    </lineage>
</organism>
<evidence type="ECO:0000313" key="2">
    <source>
        <dbReference type="Proteomes" id="UP000601223"/>
    </source>
</evidence>